<evidence type="ECO:0000313" key="3">
    <source>
        <dbReference type="EMBL" id="MDT0582012.1"/>
    </source>
</evidence>
<dbReference type="EMBL" id="JAVRIE010000002">
    <property type="protein sequence ID" value="MDT0582012.1"/>
    <property type="molecule type" value="Genomic_DNA"/>
</dbReference>
<dbReference type="Gene3D" id="3.30.1340.30">
    <property type="match status" value="2"/>
</dbReference>
<feature type="domain" description="BON" evidence="2">
    <location>
        <begin position="30"/>
        <end position="98"/>
    </location>
</feature>
<keyword evidence="4" id="KW-1185">Reference proteome</keyword>
<organism evidence="3 4">
    <name type="scientific">Brumicola blandensis</name>
    <dbReference type="NCBI Taxonomy" id="3075611"/>
    <lineage>
        <taxon>Bacteria</taxon>
        <taxon>Pseudomonadati</taxon>
        <taxon>Pseudomonadota</taxon>
        <taxon>Gammaproteobacteria</taxon>
        <taxon>Alteromonadales</taxon>
        <taxon>Alteromonadaceae</taxon>
        <taxon>Brumicola</taxon>
    </lineage>
</organism>
<feature type="signal peptide" evidence="1">
    <location>
        <begin position="1"/>
        <end position="21"/>
    </location>
</feature>
<dbReference type="InterPro" id="IPR014004">
    <property type="entry name" value="Transpt-assoc_nodulatn_dom_bac"/>
</dbReference>
<gene>
    <name evidence="3" type="ORF">RM544_05650</name>
</gene>
<evidence type="ECO:0000313" key="4">
    <source>
        <dbReference type="Proteomes" id="UP001249020"/>
    </source>
</evidence>
<feature type="domain" description="BON" evidence="2">
    <location>
        <begin position="112"/>
        <end position="180"/>
    </location>
</feature>
<dbReference type="RefSeq" id="WP_311360803.1">
    <property type="nucleotide sequence ID" value="NZ_JAVRIE010000002.1"/>
</dbReference>
<proteinExistence type="predicted"/>
<dbReference type="Proteomes" id="UP001249020">
    <property type="component" value="Unassembled WGS sequence"/>
</dbReference>
<keyword evidence="1" id="KW-0732">Signal</keyword>
<name>A0AAW8QYB5_9ALTE</name>
<dbReference type="SMART" id="SM00749">
    <property type="entry name" value="BON"/>
    <property type="match status" value="2"/>
</dbReference>
<evidence type="ECO:0000259" key="2">
    <source>
        <dbReference type="PROSITE" id="PS50914"/>
    </source>
</evidence>
<dbReference type="InterPro" id="IPR007055">
    <property type="entry name" value="BON_dom"/>
</dbReference>
<dbReference type="Pfam" id="PF04972">
    <property type="entry name" value="BON"/>
    <property type="match status" value="2"/>
</dbReference>
<dbReference type="AlphaFoldDB" id="A0AAW8QYB5"/>
<dbReference type="PROSITE" id="PS50914">
    <property type="entry name" value="BON"/>
    <property type="match status" value="2"/>
</dbReference>
<evidence type="ECO:0000256" key="1">
    <source>
        <dbReference type="SAM" id="SignalP"/>
    </source>
</evidence>
<feature type="chain" id="PRO_5043600301" evidence="1">
    <location>
        <begin position="22"/>
        <end position="181"/>
    </location>
</feature>
<comment type="caution">
    <text evidence="3">The sequence shown here is derived from an EMBL/GenBank/DDBJ whole genome shotgun (WGS) entry which is preliminary data.</text>
</comment>
<accession>A0AAW8QYB5</accession>
<dbReference type="PANTHER" id="PTHR34606:SF15">
    <property type="entry name" value="BON DOMAIN-CONTAINING PROTEIN"/>
    <property type="match status" value="1"/>
</dbReference>
<sequence>MKHILLPAALVTALFSTSAIAANKWEKESMDAWIDGKAEATILFNGNLDSFDINTDVQDGIVTLSGSVDNKIERELAEELILGIDGVSDVENRLTVINKDMKDDSEIANNFKDAKISTVITSRLLFESEVSGTAIDVDVDDRVVTLNGELSSEAERDLAITIAENTADVKSVKDNIKIDAE</sequence>
<dbReference type="InterPro" id="IPR051686">
    <property type="entry name" value="Lipoprotein_DolP"/>
</dbReference>
<reference evidence="3 4" key="1">
    <citation type="submission" date="2023-09" db="EMBL/GenBank/DDBJ databases">
        <authorList>
            <person name="Rey-Velasco X."/>
        </authorList>
    </citation>
    <scope>NUCLEOTIDE SEQUENCE [LARGE SCALE GENOMIC DNA]</scope>
    <source>
        <strain evidence="3 4">W409</strain>
    </source>
</reference>
<dbReference type="PANTHER" id="PTHR34606">
    <property type="entry name" value="BON DOMAIN-CONTAINING PROTEIN"/>
    <property type="match status" value="1"/>
</dbReference>
<protein>
    <submittedName>
        <fullName evidence="3">BON domain-containing protein</fullName>
    </submittedName>
</protein>